<gene>
    <name evidence="4" type="ORF">Pgy4_35698</name>
</gene>
<dbReference type="InterPro" id="IPR023614">
    <property type="entry name" value="Porin_dom_sf"/>
</dbReference>
<dbReference type="Gene3D" id="2.40.160.10">
    <property type="entry name" value="Porin"/>
    <property type="match status" value="1"/>
</dbReference>
<dbReference type="EMBL" id="ADWY01002580">
    <property type="protein sequence ID" value="EGH18311.1"/>
    <property type="molecule type" value="Genomic_DNA"/>
</dbReference>
<dbReference type="HOGENOM" id="CLU_3001242_0_0_6"/>
<comment type="similarity">
    <text evidence="1">Belongs to the outer membrane porin (Opr) (TC 1.B.25) family.</text>
</comment>
<feature type="non-terminal residue" evidence="4">
    <location>
        <position position="1"/>
    </location>
</feature>
<evidence type="ECO:0000256" key="3">
    <source>
        <dbReference type="ARBA" id="ARBA00022729"/>
    </source>
</evidence>
<evidence type="ECO:0000313" key="4">
    <source>
        <dbReference type="EMBL" id="EGH18311.1"/>
    </source>
</evidence>
<accession>F3CGB9</accession>
<dbReference type="GO" id="GO:0015288">
    <property type="term" value="F:porin activity"/>
    <property type="evidence" value="ECO:0007669"/>
    <property type="project" value="TreeGrafter"/>
</dbReference>
<proteinExistence type="inferred from homology"/>
<name>F3CGB9_PSESG</name>
<dbReference type="AlphaFoldDB" id="F3CGB9"/>
<keyword evidence="3" id="KW-0732">Signal</keyword>
<reference evidence="4 5" key="1">
    <citation type="journal article" date="2011" name="PLoS Pathog.">
        <title>Dynamic evolution of pathogenicity revealed by sequencing and comparative genomics of 19 Pseudomonas syringae isolates.</title>
        <authorList>
            <person name="Baltrus D.A."/>
            <person name="Nishimura M.T."/>
            <person name="Romanchuk A."/>
            <person name="Chang J.H."/>
            <person name="Mukhtar M.S."/>
            <person name="Cherkis K."/>
            <person name="Roach J."/>
            <person name="Grant S.R."/>
            <person name="Jones C.D."/>
            <person name="Dangl J.L."/>
        </authorList>
    </citation>
    <scope>NUCLEOTIDE SEQUENCE [LARGE SCALE GENOMIC DNA]</scope>
    <source>
        <strain evidence="5">race 4</strain>
    </source>
</reference>
<dbReference type="InterPro" id="IPR005318">
    <property type="entry name" value="OM_porin_bac"/>
</dbReference>
<organism evidence="4 5">
    <name type="scientific">Pseudomonas savastanoi pv. glycinea str. race 4</name>
    <dbReference type="NCBI Taxonomy" id="875330"/>
    <lineage>
        <taxon>Bacteria</taxon>
        <taxon>Pseudomonadati</taxon>
        <taxon>Pseudomonadota</taxon>
        <taxon>Gammaproteobacteria</taxon>
        <taxon>Pseudomonadales</taxon>
        <taxon>Pseudomonadaceae</taxon>
        <taxon>Pseudomonas</taxon>
    </lineage>
</organism>
<comment type="caution">
    <text evidence="4">The sequence shown here is derived from an EMBL/GenBank/DDBJ whole genome shotgun (WGS) entry which is preliminary data.</text>
</comment>
<evidence type="ECO:0000256" key="2">
    <source>
        <dbReference type="ARBA" id="ARBA00022448"/>
    </source>
</evidence>
<dbReference type="PATRIC" id="fig|875330.6.peg.5310"/>
<sequence length="56" mass="6648">TDGEEWARETELAYVFQSGAFKSLSLKWRNSTMRRDYNTNQFDENRLIVSYPLSLL</sequence>
<keyword evidence="2" id="KW-0813">Transport</keyword>
<dbReference type="GO" id="GO:0016020">
    <property type="term" value="C:membrane"/>
    <property type="evidence" value="ECO:0007669"/>
    <property type="project" value="InterPro"/>
</dbReference>
<dbReference type="Pfam" id="PF03573">
    <property type="entry name" value="OprD"/>
    <property type="match status" value="1"/>
</dbReference>
<protein>
    <submittedName>
        <fullName evidence="4">OprD family outer membrane porin</fullName>
    </submittedName>
</protein>
<evidence type="ECO:0000313" key="5">
    <source>
        <dbReference type="Proteomes" id="UP000005466"/>
    </source>
</evidence>
<evidence type="ECO:0000256" key="1">
    <source>
        <dbReference type="ARBA" id="ARBA00009075"/>
    </source>
</evidence>
<dbReference type="Proteomes" id="UP000005466">
    <property type="component" value="Unassembled WGS sequence"/>
</dbReference>
<dbReference type="PANTHER" id="PTHR34596:SF2">
    <property type="entry name" value="CHITOPORIN"/>
    <property type="match status" value="1"/>
</dbReference>
<dbReference type="PANTHER" id="PTHR34596">
    <property type="entry name" value="CHITOPORIN"/>
    <property type="match status" value="1"/>
</dbReference>